<name>A0A5D2WHM8_GOSMU</name>
<dbReference type="AlphaFoldDB" id="A0A5D2WHM8"/>
<evidence type="ECO:0000313" key="2">
    <source>
        <dbReference type="Proteomes" id="UP000323597"/>
    </source>
</evidence>
<gene>
    <name evidence="1" type="ORF">E1A91_A13G125100v1</name>
</gene>
<sequence>MVSAKQNSRVQTINWVQFIITDLSASTGCEIGVLVGSVYPFESEANYTELSNL</sequence>
<reference evidence="1 2" key="1">
    <citation type="submission" date="2019-07" db="EMBL/GenBank/DDBJ databases">
        <title>WGS assembly of Gossypium mustelinum.</title>
        <authorList>
            <person name="Chen Z.J."/>
            <person name="Sreedasyam A."/>
            <person name="Ando A."/>
            <person name="Song Q."/>
            <person name="De L."/>
            <person name="Hulse-Kemp A."/>
            <person name="Ding M."/>
            <person name="Ye W."/>
            <person name="Kirkbride R."/>
            <person name="Jenkins J."/>
            <person name="Plott C."/>
            <person name="Lovell J."/>
            <person name="Lin Y.-M."/>
            <person name="Vaughn R."/>
            <person name="Liu B."/>
            <person name="Li W."/>
            <person name="Simpson S."/>
            <person name="Scheffler B."/>
            <person name="Saski C."/>
            <person name="Grover C."/>
            <person name="Hu G."/>
            <person name="Conover J."/>
            <person name="Carlson J."/>
            <person name="Shu S."/>
            <person name="Boston L."/>
            <person name="Williams M."/>
            <person name="Peterson D."/>
            <person name="Mcgee K."/>
            <person name="Jones D."/>
            <person name="Wendel J."/>
            <person name="Stelly D."/>
            <person name="Grimwood J."/>
            <person name="Schmutz J."/>
        </authorList>
    </citation>
    <scope>NUCLEOTIDE SEQUENCE [LARGE SCALE GENOMIC DNA]</scope>
    <source>
        <strain evidence="1">1408120.09</strain>
    </source>
</reference>
<organism evidence="1 2">
    <name type="scientific">Gossypium mustelinum</name>
    <name type="common">Cotton</name>
    <name type="synonym">Gossypium caicoense</name>
    <dbReference type="NCBI Taxonomy" id="34275"/>
    <lineage>
        <taxon>Eukaryota</taxon>
        <taxon>Viridiplantae</taxon>
        <taxon>Streptophyta</taxon>
        <taxon>Embryophyta</taxon>
        <taxon>Tracheophyta</taxon>
        <taxon>Spermatophyta</taxon>
        <taxon>Magnoliopsida</taxon>
        <taxon>eudicotyledons</taxon>
        <taxon>Gunneridae</taxon>
        <taxon>Pentapetalae</taxon>
        <taxon>rosids</taxon>
        <taxon>malvids</taxon>
        <taxon>Malvales</taxon>
        <taxon>Malvaceae</taxon>
        <taxon>Malvoideae</taxon>
        <taxon>Gossypium</taxon>
    </lineage>
</organism>
<keyword evidence="2" id="KW-1185">Reference proteome</keyword>
<dbReference type="EMBL" id="CM017648">
    <property type="protein sequence ID" value="TYJ01014.1"/>
    <property type="molecule type" value="Genomic_DNA"/>
</dbReference>
<evidence type="ECO:0000313" key="1">
    <source>
        <dbReference type="EMBL" id="TYJ01014.1"/>
    </source>
</evidence>
<dbReference type="Proteomes" id="UP000323597">
    <property type="component" value="Chromosome A13"/>
</dbReference>
<accession>A0A5D2WHM8</accession>
<proteinExistence type="predicted"/>
<protein>
    <submittedName>
        <fullName evidence="1">Uncharacterized protein</fullName>
    </submittedName>
</protein>